<feature type="transmembrane region" description="Helical" evidence="10">
    <location>
        <begin position="107"/>
        <end position="127"/>
    </location>
</feature>
<evidence type="ECO:0000256" key="4">
    <source>
        <dbReference type="ARBA" id="ARBA00022692"/>
    </source>
</evidence>
<organism evidence="12 13">
    <name type="scientific">Conexibacter woesei (strain DSM 14684 / CCUG 47730 / CIP 108061 / JCM 11494 / NBRC 100937 / ID131577)</name>
    <dbReference type="NCBI Taxonomy" id="469383"/>
    <lineage>
        <taxon>Bacteria</taxon>
        <taxon>Bacillati</taxon>
        <taxon>Actinomycetota</taxon>
        <taxon>Thermoleophilia</taxon>
        <taxon>Solirubrobacterales</taxon>
        <taxon>Conexibacteraceae</taxon>
        <taxon>Conexibacter</taxon>
    </lineage>
</organism>
<evidence type="ECO:0000259" key="11">
    <source>
        <dbReference type="Pfam" id="PF00999"/>
    </source>
</evidence>
<dbReference type="PANTHER" id="PTHR10110">
    <property type="entry name" value="SODIUM/HYDROGEN EXCHANGER"/>
    <property type="match status" value="1"/>
</dbReference>
<feature type="transmembrane region" description="Helical" evidence="10">
    <location>
        <begin position="368"/>
        <end position="392"/>
    </location>
</feature>
<feature type="domain" description="Cation/H+ exchanger transmembrane" evidence="11">
    <location>
        <begin position="40"/>
        <end position="427"/>
    </location>
</feature>
<keyword evidence="4 10" id="KW-0812">Transmembrane</keyword>
<evidence type="ECO:0000256" key="5">
    <source>
        <dbReference type="ARBA" id="ARBA00022989"/>
    </source>
</evidence>
<feature type="transmembrane region" description="Helical" evidence="10">
    <location>
        <begin position="290"/>
        <end position="311"/>
    </location>
</feature>
<evidence type="ECO:0000256" key="1">
    <source>
        <dbReference type="ARBA" id="ARBA00004651"/>
    </source>
</evidence>
<comment type="similarity">
    <text evidence="10">Belongs to the monovalent cation:proton antiporter 1 (CPA1) transporter (TC 2.A.36) family.</text>
</comment>
<keyword evidence="8 10" id="KW-0472">Membrane</keyword>
<keyword evidence="13" id="KW-1185">Reference proteome</keyword>
<feature type="transmembrane region" description="Helical" evidence="10">
    <location>
        <begin position="76"/>
        <end position="95"/>
    </location>
</feature>
<evidence type="ECO:0000256" key="8">
    <source>
        <dbReference type="ARBA" id="ARBA00023136"/>
    </source>
</evidence>
<dbReference type="AlphaFoldDB" id="D3FC95"/>
<dbReference type="GO" id="GO:0005886">
    <property type="term" value="C:plasma membrane"/>
    <property type="evidence" value="ECO:0007669"/>
    <property type="project" value="UniProtKB-SubCell"/>
</dbReference>
<dbReference type="OrthoDB" id="57886at2"/>
<dbReference type="PANTHER" id="PTHR10110:SF86">
    <property type="entry name" value="SODIUM_HYDROGEN EXCHANGER 7"/>
    <property type="match status" value="1"/>
</dbReference>
<feature type="transmembrane region" description="Helical" evidence="10">
    <location>
        <begin position="404"/>
        <end position="427"/>
    </location>
</feature>
<dbReference type="InterPro" id="IPR004705">
    <property type="entry name" value="Cation/H_exchanger_CPA1_bac"/>
</dbReference>
<feature type="transmembrane region" description="Helical" evidence="10">
    <location>
        <begin position="323"/>
        <end position="348"/>
    </location>
</feature>
<evidence type="ECO:0000256" key="2">
    <source>
        <dbReference type="ARBA" id="ARBA00022448"/>
    </source>
</evidence>
<dbReference type="RefSeq" id="WP_012936441.1">
    <property type="nucleotide sequence ID" value="NC_013739.1"/>
</dbReference>
<dbReference type="InterPro" id="IPR006153">
    <property type="entry name" value="Cation/H_exchanger_TM"/>
</dbReference>
<reference evidence="13" key="2">
    <citation type="submission" date="2010-01" db="EMBL/GenBank/DDBJ databases">
        <title>The complete genome of Conexibacter woesei DSM 14684.</title>
        <authorList>
            <consortium name="US DOE Joint Genome Institute (JGI-PGF)"/>
            <person name="Lucas S."/>
            <person name="Copeland A."/>
            <person name="Lapidus A."/>
            <person name="Glavina del Rio T."/>
            <person name="Dalin E."/>
            <person name="Tice H."/>
            <person name="Bruce D."/>
            <person name="Goodwin L."/>
            <person name="Pitluck S."/>
            <person name="Kyrpides N."/>
            <person name="Mavromatis K."/>
            <person name="Ivanova N."/>
            <person name="Mikhailova N."/>
            <person name="Chertkov O."/>
            <person name="Brettin T."/>
            <person name="Detter J.C."/>
            <person name="Han C."/>
            <person name="Larimer F."/>
            <person name="Land M."/>
            <person name="Hauser L."/>
            <person name="Markowitz V."/>
            <person name="Cheng J.-F."/>
            <person name="Hugenholtz P."/>
            <person name="Woyke T."/>
            <person name="Wu D."/>
            <person name="Pukall R."/>
            <person name="Steenblock K."/>
            <person name="Schneider S."/>
            <person name="Klenk H.-P."/>
            <person name="Eisen J.A."/>
        </authorList>
    </citation>
    <scope>NUCLEOTIDE SEQUENCE [LARGE SCALE GENOMIC DNA]</scope>
    <source>
        <strain evidence="13">DSM 14684 / CIP 108061 / JCM 11494 / NBRC 100937 / ID131577</strain>
    </source>
</reference>
<evidence type="ECO:0000256" key="6">
    <source>
        <dbReference type="ARBA" id="ARBA00023053"/>
    </source>
</evidence>
<comment type="subcellular location">
    <subcellularLocation>
        <location evidence="1 10">Cell membrane</location>
        <topology evidence="1 10">Multi-pass membrane protein</topology>
    </subcellularLocation>
</comment>
<feature type="transmembrane region" description="Helical" evidence="10">
    <location>
        <begin position="50"/>
        <end position="70"/>
    </location>
</feature>
<dbReference type="Proteomes" id="UP000008229">
    <property type="component" value="Chromosome"/>
</dbReference>
<keyword evidence="9 10" id="KW-0739">Sodium transport</keyword>
<dbReference type="Pfam" id="PF00999">
    <property type="entry name" value="Na_H_Exchanger"/>
    <property type="match status" value="1"/>
</dbReference>
<sequence length="553" mass="58991">MVSPLTSPASPFPLAAASEGGGAHFDVVLLGVLAGVTVLLLLAYHSRVPYPIWLVVGGGALAFVPGLPQVELDPDLVLLVILPPLLYAAAFFSSLRDLRANLRPIGMLAIGLVVATTLVVGVVAHMVVDDLSWAAAFTLGAVLSPTDPVAATAIASRAGAPRRFVTIVEGESLVNDSTALIIYKAAVAAVLTGSFSLLDAGFDFVMGAAAGIAIGIAIGAVIARIRRVVDDPPTEITISLLTPYFAYLPAEALGVSAVLAAVTSGIWLGWRSPELITPATRIQAFSVWEILVFVLNAALFVLVGLQLPGIVEQISDDYAAGQLALWGALVAVTVILVRFAWVFPLTYLPGLLSRRVRERNPFPPVTSVLLISWTGMRGAVSLAAALAIPLTLDDGSPFPGRDLIVFLVYVTILVTILAQGLTLAPLIRLLGVEDDGKVERLEAKARVKAAKRAIARIDELAAEDWVGDLTAERMRGLYEFRIQRFRSRFDDEDDGAVEARSLAYQRLRREALGAERAEIIRLRNEGVINDAVLHTIERDLDLEDTRLDLDGSG</sequence>
<dbReference type="NCBIfam" id="TIGR00831">
    <property type="entry name" value="a_cpa1"/>
    <property type="match status" value="1"/>
</dbReference>
<feature type="transmembrane region" description="Helical" evidence="10">
    <location>
        <begin position="177"/>
        <end position="198"/>
    </location>
</feature>
<keyword evidence="10" id="KW-0050">Antiport</keyword>
<dbReference type="HOGENOM" id="CLU_005912_8_2_11"/>
<evidence type="ECO:0000313" key="12">
    <source>
        <dbReference type="EMBL" id="ADB53390.1"/>
    </source>
</evidence>
<evidence type="ECO:0000256" key="3">
    <source>
        <dbReference type="ARBA" id="ARBA00022475"/>
    </source>
</evidence>
<dbReference type="eggNOG" id="COG0025">
    <property type="taxonomic scope" value="Bacteria"/>
</dbReference>
<dbReference type="Gene3D" id="6.10.140.1330">
    <property type="match status" value="1"/>
</dbReference>
<name>D3FC95_CONWI</name>
<feature type="transmembrane region" description="Helical" evidence="10">
    <location>
        <begin position="244"/>
        <end position="270"/>
    </location>
</feature>
<keyword evidence="7 10" id="KW-0406">Ion transport</keyword>
<dbReference type="GO" id="GO:0051453">
    <property type="term" value="P:regulation of intracellular pH"/>
    <property type="evidence" value="ECO:0007669"/>
    <property type="project" value="TreeGrafter"/>
</dbReference>
<accession>D3FC95</accession>
<dbReference type="EMBL" id="CP001854">
    <property type="protein sequence ID" value="ADB53390.1"/>
    <property type="molecule type" value="Genomic_DNA"/>
</dbReference>
<protein>
    <submittedName>
        <fullName evidence="12">Na+/H+ antiporter</fullName>
    </submittedName>
</protein>
<reference evidence="12 13" key="1">
    <citation type="journal article" date="2010" name="Stand. Genomic Sci.">
        <title>Complete genome sequence of Conexibacter woesei type strain (ID131577).</title>
        <authorList>
            <person name="Pukall R."/>
            <person name="Lapidus A."/>
            <person name="Glavina Del Rio T."/>
            <person name="Copeland A."/>
            <person name="Tice H."/>
            <person name="Cheng J.-F."/>
            <person name="Lucas S."/>
            <person name="Chen F."/>
            <person name="Nolan M."/>
            <person name="Bruce D."/>
            <person name="Goodwin L."/>
            <person name="Pitluck S."/>
            <person name="Mavromatis K."/>
            <person name="Ivanova N."/>
            <person name="Ovchinnikova G."/>
            <person name="Pati A."/>
            <person name="Chen A."/>
            <person name="Palaniappan K."/>
            <person name="Land M."/>
            <person name="Hauser L."/>
            <person name="Chang Y.-J."/>
            <person name="Jeffries C.D."/>
            <person name="Chain P."/>
            <person name="Meincke L."/>
            <person name="Sims D."/>
            <person name="Brettin T."/>
            <person name="Detter J.C."/>
            <person name="Rohde M."/>
            <person name="Goeker M."/>
            <person name="Bristow J."/>
            <person name="Eisen J.A."/>
            <person name="Markowitz V."/>
            <person name="Kyrpides N.C."/>
            <person name="Klenk H.-P."/>
            <person name="Hugenholtz P."/>
        </authorList>
    </citation>
    <scope>NUCLEOTIDE SEQUENCE [LARGE SCALE GENOMIC DNA]</scope>
    <source>
        <strain evidence="13">DSM 14684 / CIP 108061 / JCM 11494 / NBRC 100937 / ID131577</strain>
    </source>
</reference>
<evidence type="ECO:0000256" key="7">
    <source>
        <dbReference type="ARBA" id="ARBA00023065"/>
    </source>
</evidence>
<dbReference type="GO" id="GO:0015386">
    <property type="term" value="F:potassium:proton antiporter activity"/>
    <property type="evidence" value="ECO:0007669"/>
    <property type="project" value="TreeGrafter"/>
</dbReference>
<feature type="transmembrane region" description="Helical" evidence="10">
    <location>
        <begin position="23"/>
        <end position="43"/>
    </location>
</feature>
<keyword evidence="5 10" id="KW-1133">Transmembrane helix</keyword>
<proteinExistence type="inferred from homology"/>
<dbReference type="KEGG" id="cwo:Cwoe_4979"/>
<dbReference type="STRING" id="469383.Cwoe_4979"/>
<dbReference type="InterPro" id="IPR018422">
    <property type="entry name" value="Cation/H_exchanger_CPA1"/>
</dbReference>
<keyword evidence="6 10" id="KW-0915">Sodium</keyword>
<keyword evidence="3 10" id="KW-1003">Cell membrane</keyword>
<dbReference type="GO" id="GO:0098719">
    <property type="term" value="P:sodium ion import across plasma membrane"/>
    <property type="evidence" value="ECO:0007669"/>
    <property type="project" value="TreeGrafter"/>
</dbReference>
<evidence type="ECO:0000256" key="10">
    <source>
        <dbReference type="RuleBase" id="RU366002"/>
    </source>
</evidence>
<evidence type="ECO:0000256" key="9">
    <source>
        <dbReference type="ARBA" id="ARBA00023201"/>
    </source>
</evidence>
<keyword evidence="2 10" id="KW-0813">Transport</keyword>
<gene>
    <name evidence="12" type="ordered locus">Cwoe_4979</name>
</gene>
<dbReference type="GO" id="GO:0015385">
    <property type="term" value="F:sodium:proton antiporter activity"/>
    <property type="evidence" value="ECO:0007669"/>
    <property type="project" value="InterPro"/>
</dbReference>
<feature type="transmembrane region" description="Helical" evidence="10">
    <location>
        <begin position="204"/>
        <end position="223"/>
    </location>
</feature>
<comment type="function">
    <text evidence="10">Na(+)/H(+) antiporter that extrudes sodium in exchange for external protons.</text>
</comment>
<evidence type="ECO:0000313" key="13">
    <source>
        <dbReference type="Proteomes" id="UP000008229"/>
    </source>
</evidence>